<name>A0AAU7NWT1_9GAMM</name>
<dbReference type="Proteomes" id="UP001225378">
    <property type="component" value="Chromosome"/>
</dbReference>
<dbReference type="KEGG" id="mech:Q9L42_004430"/>
<protein>
    <submittedName>
        <fullName evidence="1">Uncharacterized protein</fullName>
    </submittedName>
</protein>
<reference evidence="1 2" key="1">
    <citation type="journal article" date="2024" name="Microbiology">
        <title>Methylomarinum rosea sp. nov., a novel halophilic methanotrophic bacterium from the hypersaline Lake Elton.</title>
        <authorList>
            <person name="Suleimanov R.Z."/>
            <person name="Oshkin I.Y."/>
            <person name="Danilova O.V."/>
            <person name="Suzina N.E."/>
            <person name="Dedysh S.N."/>
        </authorList>
    </citation>
    <scope>NUCLEOTIDE SEQUENCE [LARGE SCALE GENOMIC DNA]</scope>
    <source>
        <strain evidence="1 2">Ch1-1</strain>
    </source>
</reference>
<proteinExistence type="predicted"/>
<dbReference type="RefSeq" id="WP_305909632.1">
    <property type="nucleotide sequence ID" value="NZ_CP157743.1"/>
</dbReference>
<keyword evidence="2" id="KW-1185">Reference proteome</keyword>
<evidence type="ECO:0000313" key="2">
    <source>
        <dbReference type="Proteomes" id="UP001225378"/>
    </source>
</evidence>
<organism evidence="1 2">
    <name type="scientific">Methylomarinum roseum</name>
    <dbReference type="NCBI Taxonomy" id="3067653"/>
    <lineage>
        <taxon>Bacteria</taxon>
        <taxon>Pseudomonadati</taxon>
        <taxon>Pseudomonadota</taxon>
        <taxon>Gammaproteobacteria</taxon>
        <taxon>Methylococcales</taxon>
        <taxon>Methylococcaceae</taxon>
        <taxon>Methylomarinum</taxon>
    </lineage>
</organism>
<accession>A0AAU7NWT1</accession>
<dbReference type="EMBL" id="CP157743">
    <property type="protein sequence ID" value="XBS21377.1"/>
    <property type="molecule type" value="Genomic_DNA"/>
</dbReference>
<gene>
    <name evidence="1" type="ORF">Q9L42_004430</name>
</gene>
<sequence>MNRESQIDSEFLGADTGVSPEVIDFLIAPNRAEKAEKPANLNATGLDEYEQAMVV</sequence>
<dbReference type="AlphaFoldDB" id="A0AAU7NWT1"/>
<evidence type="ECO:0000313" key="1">
    <source>
        <dbReference type="EMBL" id="XBS21377.1"/>
    </source>
</evidence>